<dbReference type="PANTHER" id="PTHR32305:SF15">
    <property type="entry name" value="PROTEIN RHSA-RELATED"/>
    <property type="match status" value="1"/>
</dbReference>
<dbReference type="Pfam" id="PF25023">
    <property type="entry name" value="TEN_YD-shell"/>
    <property type="match status" value="1"/>
</dbReference>
<dbReference type="AlphaFoldDB" id="E8UZ09"/>
<dbReference type="Proteomes" id="UP000006844">
    <property type="component" value="Chromosome"/>
</dbReference>
<dbReference type="Gene3D" id="2.180.10.10">
    <property type="entry name" value="RHS repeat-associated core"/>
    <property type="match status" value="1"/>
</dbReference>
<evidence type="ECO:0000313" key="3">
    <source>
        <dbReference type="EMBL" id="ADV80954.1"/>
    </source>
</evidence>
<evidence type="ECO:0000259" key="2">
    <source>
        <dbReference type="Pfam" id="PF25023"/>
    </source>
</evidence>
<proteinExistence type="predicted"/>
<keyword evidence="4" id="KW-1185">Reference proteome</keyword>
<sequence>MTDHLGTQVGSMLADGTFVNPMDYKPFGQVLAGNTSDPYLFTGKERDGESGLDYFGARYYASNMGRWMSPDWRVNIQPVPYASLDDPQSLNLYMYVRNNPLSGFDPDGHNWFTDFLNGLADSTYRPIVHIVEHPIATAQGVGAAVAHPIVTGRAIGTAVKDTVVAAAHGDGRAIGQIVGTVGTAIAGGAISRGAGIAGEAGAEAGGFVGGTTSVTTEETYAARLAEAQEAYPNKAGTIENHHIAPKYLGGAASGPTIPLDGAYHQMITNEFRNLAPYGTGPVSPQQMQNLQDSVYSKFPLPPGSN</sequence>
<feature type="domain" description="Teneurin-like YD-shell" evidence="2">
    <location>
        <begin position="1"/>
        <end position="100"/>
    </location>
</feature>
<dbReference type="STRING" id="401053.AciPR4_0113"/>
<reference evidence="3 4" key="1">
    <citation type="journal article" date="2012" name="Stand. Genomic Sci.">
        <title>Complete genome sequence of Terriglobus saanensis type strain SP1PR4(T), an Acidobacteria from tundra soil.</title>
        <authorList>
            <person name="Rawat S.R."/>
            <person name="Mannisto M.K."/>
            <person name="Starovoytov V."/>
            <person name="Goodwin L."/>
            <person name="Nolan M."/>
            <person name="Hauser L."/>
            <person name="Land M."/>
            <person name="Davenport K.W."/>
            <person name="Woyke T."/>
            <person name="Haggblom M.M."/>
        </authorList>
    </citation>
    <scope>NUCLEOTIDE SEQUENCE</scope>
    <source>
        <strain evidence="4">ATCC BAA-1853 / DSM 23119 / SP1PR4</strain>
    </source>
</reference>
<dbReference type="NCBIfam" id="TIGR03696">
    <property type="entry name" value="Rhs_assc_core"/>
    <property type="match status" value="1"/>
</dbReference>
<dbReference type="KEGG" id="tsa:AciPR4_0113"/>
<dbReference type="RefSeq" id="WP_013566687.1">
    <property type="nucleotide sequence ID" value="NC_014963.1"/>
</dbReference>
<evidence type="ECO:0000313" key="4">
    <source>
        <dbReference type="Proteomes" id="UP000006844"/>
    </source>
</evidence>
<organism evidence="3 4">
    <name type="scientific">Terriglobus saanensis (strain ATCC BAA-1853 / DSM 23119 / SP1PR4)</name>
    <dbReference type="NCBI Taxonomy" id="401053"/>
    <lineage>
        <taxon>Bacteria</taxon>
        <taxon>Pseudomonadati</taxon>
        <taxon>Acidobacteriota</taxon>
        <taxon>Terriglobia</taxon>
        <taxon>Terriglobales</taxon>
        <taxon>Acidobacteriaceae</taxon>
        <taxon>Terriglobus</taxon>
    </lineage>
</organism>
<name>E8UZ09_TERSS</name>
<dbReference type="OrthoDB" id="121996at2"/>
<evidence type="ECO:0000256" key="1">
    <source>
        <dbReference type="ARBA" id="ARBA00022737"/>
    </source>
</evidence>
<dbReference type="HOGENOM" id="CLU_911933_0_0_0"/>
<gene>
    <name evidence="3" type="ordered locus">AciPR4_0113</name>
</gene>
<dbReference type="InterPro" id="IPR022385">
    <property type="entry name" value="Rhs_assc_core"/>
</dbReference>
<protein>
    <recommendedName>
        <fullName evidence="2">Teneurin-like YD-shell domain-containing protein</fullName>
    </recommendedName>
</protein>
<accession>E8UZ09</accession>
<dbReference type="eggNOG" id="COG3209">
    <property type="taxonomic scope" value="Bacteria"/>
</dbReference>
<dbReference type="InterPro" id="IPR056823">
    <property type="entry name" value="TEN-like_YD-shell"/>
</dbReference>
<dbReference type="InterPro" id="IPR050708">
    <property type="entry name" value="T6SS_VgrG/RHS"/>
</dbReference>
<dbReference type="EMBL" id="CP002467">
    <property type="protein sequence ID" value="ADV80954.1"/>
    <property type="molecule type" value="Genomic_DNA"/>
</dbReference>
<dbReference type="PANTHER" id="PTHR32305">
    <property type="match status" value="1"/>
</dbReference>
<keyword evidence="1" id="KW-0677">Repeat</keyword>